<keyword evidence="1" id="KW-1133">Transmembrane helix</keyword>
<evidence type="ECO:0000256" key="1">
    <source>
        <dbReference type="SAM" id="Phobius"/>
    </source>
</evidence>
<evidence type="ECO:0000313" key="3">
    <source>
        <dbReference type="Proteomes" id="UP000515511"/>
    </source>
</evidence>
<evidence type="ECO:0008006" key="4">
    <source>
        <dbReference type="Google" id="ProtNLM"/>
    </source>
</evidence>
<proteinExistence type="predicted"/>
<feature type="transmembrane region" description="Helical" evidence="1">
    <location>
        <begin position="71"/>
        <end position="92"/>
    </location>
</feature>
<feature type="transmembrane region" description="Helical" evidence="1">
    <location>
        <begin position="48"/>
        <end position="65"/>
    </location>
</feature>
<accession>A0A7G6YA28</accession>
<feature type="transmembrane region" description="Helical" evidence="1">
    <location>
        <begin position="6"/>
        <end position="27"/>
    </location>
</feature>
<dbReference type="KEGG" id="lse:F1C12_09525"/>
<organism evidence="2 3">
    <name type="scientific">Leifsonia shinshuensis</name>
    <dbReference type="NCBI Taxonomy" id="150026"/>
    <lineage>
        <taxon>Bacteria</taxon>
        <taxon>Bacillati</taxon>
        <taxon>Actinomycetota</taxon>
        <taxon>Actinomycetes</taxon>
        <taxon>Micrococcales</taxon>
        <taxon>Microbacteriaceae</taxon>
        <taxon>Leifsonia</taxon>
    </lineage>
</organism>
<protein>
    <recommendedName>
        <fullName evidence="4">DUF1772 domain-containing protein</fullName>
    </recommendedName>
</protein>
<feature type="transmembrane region" description="Helical" evidence="1">
    <location>
        <begin position="104"/>
        <end position="125"/>
    </location>
</feature>
<gene>
    <name evidence="2" type="ORF">F1C12_09525</name>
</gene>
<dbReference type="Proteomes" id="UP000515511">
    <property type="component" value="Chromosome"/>
</dbReference>
<dbReference type="RefSeq" id="WP_185278504.1">
    <property type="nucleotide sequence ID" value="NZ_CP043641.1"/>
</dbReference>
<evidence type="ECO:0000313" key="2">
    <source>
        <dbReference type="EMBL" id="QNE35343.1"/>
    </source>
</evidence>
<name>A0A7G6YA28_9MICO</name>
<sequence length="128" mass="13459">MSSLIVAVGLVSVTVGAISGFALMLAVERPQMLRKFGIVDPVRVRQAHLDWIMMGVVLIAVGLAVPGLNPLAAVLIAFGGIVNPASFVPMAFSKAVADTVWFRVISYVSFTALSAGLLIGAVQFFTQL</sequence>
<reference evidence="3" key="1">
    <citation type="submission" date="2019-09" db="EMBL/GenBank/DDBJ databases">
        <title>Antimicrobial potential of Antarctic Bacteria.</title>
        <authorList>
            <person name="Benaud N."/>
            <person name="Edwards R.J."/>
            <person name="Ferrari B.C."/>
        </authorList>
    </citation>
    <scope>NUCLEOTIDE SEQUENCE [LARGE SCALE GENOMIC DNA]</scope>
    <source>
        <strain evidence="3">INR9</strain>
    </source>
</reference>
<dbReference type="AlphaFoldDB" id="A0A7G6YA28"/>
<keyword evidence="1" id="KW-0812">Transmembrane</keyword>
<keyword evidence="1" id="KW-0472">Membrane</keyword>
<dbReference type="EMBL" id="CP043641">
    <property type="protein sequence ID" value="QNE35343.1"/>
    <property type="molecule type" value="Genomic_DNA"/>
</dbReference>